<evidence type="ECO:0000313" key="7">
    <source>
        <dbReference type="EMBL" id="OOS19535.1"/>
    </source>
</evidence>
<dbReference type="CDD" id="cd00364">
    <property type="entry name" value="Ribosomal_uS17"/>
    <property type="match status" value="1"/>
</dbReference>
<dbReference type="OrthoDB" id="9811714at2"/>
<dbReference type="InterPro" id="IPR012340">
    <property type="entry name" value="NA-bd_OB-fold"/>
</dbReference>
<comment type="subunit">
    <text evidence="6">Part of the 30S ribosomal subunit.</text>
</comment>
<dbReference type="GO" id="GO:0019843">
    <property type="term" value="F:rRNA binding"/>
    <property type="evidence" value="ECO:0007669"/>
    <property type="project" value="UniProtKB-UniRule"/>
</dbReference>
<evidence type="ECO:0000256" key="4">
    <source>
        <dbReference type="ARBA" id="ARBA00022980"/>
    </source>
</evidence>
<reference evidence="7 8" key="1">
    <citation type="submission" date="2017-02" db="EMBL/GenBank/DDBJ databases">
        <title>Draft genome sequence of Moraxella lincolnii CCUG 9405T type strain.</title>
        <authorList>
            <person name="Salva-Serra F."/>
            <person name="Engstrom-Jakobsson H."/>
            <person name="Thorell K."/>
            <person name="Jaen-Luchoro D."/>
            <person name="Gonzales-Siles L."/>
            <person name="Karlsson R."/>
            <person name="Yazdan S."/>
            <person name="Boulund F."/>
            <person name="Johnning A."/>
            <person name="Engstrand L."/>
            <person name="Kristiansson E."/>
            <person name="Moore E."/>
        </authorList>
    </citation>
    <scope>NUCLEOTIDE SEQUENCE [LARGE SCALE GENOMIC DNA]</scope>
    <source>
        <strain evidence="7 8">CCUG 9405</strain>
    </source>
</reference>
<dbReference type="InterPro" id="IPR019984">
    <property type="entry name" value="Ribosomal_uS17_bact/chlr"/>
</dbReference>
<evidence type="ECO:0000313" key="8">
    <source>
        <dbReference type="Proteomes" id="UP000191094"/>
    </source>
</evidence>
<keyword evidence="5 6" id="KW-0687">Ribonucleoprotein</keyword>
<keyword evidence="8" id="KW-1185">Reference proteome</keyword>
<keyword evidence="4 6" id="KW-0689">Ribosomal protein</keyword>
<dbReference type="HAMAP" id="MF_01345_B">
    <property type="entry name" value="Ribosomal_uS17_B"/>
    <property type="match status" value="1"/>
</dbReference>
<proteinExistence type="inferred from homology"/>
<protein>
    <recommendedName>
        <fullName evidence="6">Small ribosomal subunit protein uS17</fullName>
    </recommendedName>
</protein>
<dbReference type="NCBIfam" id="NF004123">
    <property type="entry name" value="PRK05610.1"/>
    <property type="match status" value="1"/>
</dbReference>
<dbReference type="GO" id="GO:0006412">
    <property type="term" value="P:translation"/>
    <property type="evidence" value="ECO:0007669"/>
    <property type="project" value="UniProtKB-UniRule"/>
</dbReference>
<dbReference type="EMBL" id="MUYT01000015">
    <property type="protein sequence ID" value="OOS19535.1"/>
    <property type="molecule type" value="Genomic_DNA"/>
</dbReference>
<comment type="similarity">
    <text evidence="1 6">Belongs to the universal ribosomal protein uS17 family.</text>
</comment>
<evidence type="ECO:0000256" key="5">
    <source>
        <dbReference type="ARBA" id="ARBA00023274"/>
    </source>
</evidence>
<dbReference type="InterPro" id="IPR000266">
    <property type="entry name" value="Ribosomal_uS17"/>
</dbReference>
<dbReference type="RefSeq" id="WP_078308190.1">
    <property type="nucleotide sequence ID" value="NZ_MUYT01000015.1"/>
</dbReference>
<dbReference type="Pfam" id="PF00366">
    <property type="entry name" value="Ribosomal_S17"/>
    <property type="match status" value="1"/>
</dbReference>
<dbReference type="Proteomes" id="UP000191094">
    <property type="component" value="Unassembled WGS sequence"/>
</dbReference>
<dbReference type="GO" id="GO:0003735">
    <property type="term" value="F:structural constituent of ribosome"/>
    <property type="evidence" value="ECO:0007669"/>
    <property type="project" value="UniProtKB-UniRule"/>
</dbReference>
<dbReference type="NCBIfam" id="TIGR03635">
    <property type="entry name" value="uS17_bact"/>
    <property type="match status" value="1"/>
</dbReference>
<comment type="function">
    <text evidence="6">One of the primary rRNA binding proteins, it binds specifically to the 5'-end of 16S ribosomal RNA.</text>
</comment>
<dbReference type="STRING" id="90241.B0682_08290"/>
<dbReference type="SUPFAM" id="SSF50249">
    <property type="entry name" value="Nucleic acid-binding proteins"/>
    <property type="match status" value="1"/>
</dbReference>
<gene>
    <name evidence="6" type="primary">rpsQ</name>
    <name evidence="7" type="ORF">B0682_08290</name>
</gene>
<organism evidence="7 8">
    <name type="scientific">Lwoffella lincolnii</name>
    <dbReference type="NCBI Taxonomy" id="90241"/>
    <lineage>
        <taxon>Bacteria</taxon>
        <taxon>Pseudomonadati</taxon>
        <taxon>Pseudomonadota</taxon>
        <taxon>Gammaproteobacteria</taxon>
        <taxon>Moraxellales</taxon>
        <taxon>Moraxellaceae</taxon>
        <taxon>Lwoffella</taxon>
    </lineage>
</organism>
<dbReference type="PANTHER" id="PTHR10744:SF1">
    <property type="entry name" value="SMALL RIBOSOMAL SUBUNIT PROTEIN US17M"/>
    <property type="match status" value="1"/>
</dbReference>
<name>A0A1T0CB18_9GAMM</name>
<keyword evidence="2 6" id="KW-0699">rRNA-binding</keyword>
<accession>A0A1T0CB18</accession>
<keyword evidence="3 6" id="KW-0694">RNA-binding</keyword>
<dbReference type="GO" id="GO:0022627">
    <property type="term" value="C:cytosolic small ribosomal subunit"/>
    <property type="evidence" value="ECO:0007669"/>
    <property type="project" value="UniProtKB-UniRule"/>
</dbReference>
<dbReference type="PRINTS" id="PR00973">
    <property type="entry name" value="RIBOSOMALS17"/>
</dbReference>
<comment type="caution">
    <text evidence="7">The sequence shown here is derived from an EMBL/GenBank/DDBJ whole genome shotgun (WGS) entry which is preliminary data.</text>
</comment>
<evidence type="ECO:0000256" key="1">
    <source>
        <dbReference type="ARBA" id="ARBA00010254"/>
    </source>
</evidence>
<dbReference type="AlphaFoldDB" id="A0A1T0CB18"/>
<evidence type="ECO:0000256" key="3">
    <source>
        <dbReference type="ARBA" id="ARBA00022884"/>
    </source>
</evidence>
<dbReference type="Gene3D" id="2.40.50.140">
    <property type="entry name" value="Nucleic acid-binding proteins"/>
    <property type="match status" value="1"/>
</dbReference>
<evidence type="ECO:0000256" key="2">
    <source>
        <dbReference type="ARBA" id="ARBA00022730"/>
    </source>
</evidence>
<sequence>MSENNQQSSTVGVVTGKVVSDKMDKSIVVLIERQIRHPMYGKQIRRSTKLKAHDENNVCQQGDIVRIKETKPFSKTKSWVLVDVVEKVSQV</sequence>
<evidence type="ECO:0000256" key="6">
    <source>
        <dbReference type="HAMAP-Rule" id="MF_01345"/>
    </source>
</evidence>
<dbReference type="PANTHER" id="PTHR10744">
    <property type="entry name" value="40S RIBOSOMAL PROTEIN S11 FAMILY MEMBER"/>
    <property type="match status" value="1"/>
</dbReference>